<organism evidence="4 5">
    <name type="scientific">Amycolatopsis marina</name>
    <dbReference type="NCBI Taxonomy" id="490629"/>
    <lineage>
        <taxon>Bacteria</taxon>
        <taxon>Bacillati</taxon>
        <taxon>Actinomycetota</taxon>
        <taxon>Actinomycetes</taxon>
        <taxon>Pseudonocardiales</taxon>
        <taxon>Pseudonocardiaceae</taxon>
        <taxon>Amycolatopsis</taxon>
    </lineage>
</organism>
<evidence type="ECO:0000259" key="3">
    <source>
        <dbReference type="Pfam" id="PF00535"/>
    </source>
</evidence>
<dbReference type="Proteomes" id="UP000243799">
    <property type="component" value="Unassembled WGS sequence"/>
</dbReference>
<dbReference type="SUPFAM" id="SSF53448">
    <property type="entry name" value="Nucleotide-diphospho-sugar transferases"/>
    <property type="match status" value="1"/>
</dbReference>
<dbReference type="OrthoDB" id="3734530at2"/>
<name>A0A1I1CQ73_9PSEU</name>
<feature type="transmembrane region" description="Helical" evidence="2">
    <location>
        <begin position="710"/>
        <end position="729"/>
    </location>
</feature>
<dbReference type="InterPro" id="IPR029044">
    <property type="entry name" value="Nucleotide-diphossugar_trans"/>
</dbReference>
<keyword evidence="2" id="KW-0472">Membrane</keyword>
<gene>
    <name evidence="4" type="ORF">SAMN05216266_1417</name>
</gene>
<dbReference type="AlphaFoldDB" id="A0A1I1CQ73"/>
<dbReference type="Pfam" id="PF00535">
    <property type="entry name" value="Glycos_transf_2"/>
    <property type="match status" value="1"/>
</dbReference>
<sequence>MPRTPASPALRSAPVLAILVCHNGEAWLPLALSALRRSTIRPRHVLAVDTGSTDRTAALLADAAGGESGGADPVLSGVLTLNARTGFAGAVAEAVRHATERWGDPGAWLWLLHDDSAPEPDCLDTLLRAADAAPSAGVLGPLAVDWADPRLIVEAGLSTDASGHRQHVFDDRGSADERSPEQSSEVLAVPSAGALISRRLWESVGGFDPELPLLREDLDFGWRANASGSLVLSVPRARLRHARAVATGRRHADAVPGSLAAADRAYGVRTFLVNCSTPAFLLGLPRLLVLCLLRGLAFAVIRDAGRAHAEFAVLGYLLGGRGGLRSARTERQARRGGAAASVRGLFTSRATRLRNAVRGGVVHLVRRGVEREAALGRLPETVGNSSGASAWIPPESVRARQDEQQPRPVGPDALPAGALRTGTARGTGLRRPGRGMGTVAVTLPEETGTDEGATADADQVATSEDQPSRPSPVRRGEGRRENELVFVEVDRRRILAATLFAPPVVLFVTLTGLALLLHADRLGLDLSGGRLLPVGDLGELWSTYLATWHPVGGGTAAPAPVALAVLGALGALVEPLGGPAALVSLLLIGQLPLAALVAYAATRRLRVGRWVRAAVAAAYALLPAAVAGAVQGRLDVVVAHILLPALLAGLLAVLTRSGARWLSTAVLTALALAVVGAFAPQAHVLALAGLIVGFVLLPSVGTTARRVSSIAIVVLLPLALLLPWLPALFAHPALLAHGLDGPDRGLTTAAELLGLDPGGPGAWPIGAIVVAAALVALVARPSKGAGAGLGVLALGVAGVAVVRLVELTPVWGGEPAAGNAGVPLLFVGAGLLWIVLSACVAGPARPGASPVPALLPRLLAAGGVACLVALAVSGVVLGKQGPLRAGGGLELASSLSAEIADTGRSVLVLAAPGERVRQVGGRLPHYGDDALVPVAGTPERLVAWQQELLAGSREAVTSAAAHGVLFVVLPPGENGAALRQAAGDLVGNAPRTADGRQVLRLTPAAGQVVLVSPEQSRRAISDQAPSGELMTGAAVAEVQADLPTVRVLVSDGPAGRLLVLAANLEPGWQASVNAEPVPIVQAWGHQVAVAVPTREAEVVVEHPSALRDLLLLGQVAAVLFTLLTAIPARRQSPSMMSGSTPR</sequence>
<dbReference type="InterPro" id="IPR050834">
    <property type="entry name" value="Glycosyltransf_2"/>
</dbReference>
<dbReference type="PANTHER" id="PTHR43685:SF3">
    <property type="entry name" value="SLR2126 PROTEIN"/>
    <property type="match status" value="1"/>
</dbReference>
<feature type="transmembrane region" description="Helical" evidence="2">
    <location>
        <begin position="786"/>
        <end position="805"/>
    </location>
</feature>
<keyword evidence="2" id="KW-0812">Transmembrane</keyword>
<reference evidence="5" key="1">
    <citation type="submission" date="2016-10" db="EMBL/GenBank/DDBJ databases">
        <authorList>
            <person name="Varghese N."/>
            <person name="Submissions S."/>
        </authorList>
    </citation>
    <scope>NUCLEOTIDE SEQUENCE [LARGE SCALE GENOMIC DNA]</scope>
    <source>
        <strain evidence="5">CGMCC 4.3568</strain>
    </source>
</reference>
<evidence type="ECO:0000256" key="1">
    <source>
        <dbReference type="SAM" id="MobiDB-lite"/>
    </source>
</evidence>
<dbReference type="EMBL" id="FOKG01000041">
    <property type="protein sequence ID" value="SFB64186.1"/>
    <property type="molecule type" value="Genomic_DNA"/>
</dbReference>
<feature type="region of interest" description="Disordered" evidence="1">
    <location>
        <begin position="397"/>
        <end position="478"/>
    </location>
</feature>
<dbReference type="GO" id="GO:0016740">
    <property type="term" value="F:transferase activity"/>
    <property type="evidence" value="ECO:0007669"/>
    <property type="project" value="UniProtKB-KW"/>
</dbReference>
<feature type="transmembrane region" description="Helical" evidence="2">
    <location>
        <begin position="854"/>
        <end position="877"/>
    </location>
</feature>
<feature type="transmembrane region" description="Helical" evidence="2">
    <location>
        <begin position="613"/>
        <end position="630"/>
    </location>
</feature>
<feature type="domain" description="Glycosyltransferase 2-like" evidence="3">
    <location>
        <begin position="18"/>
        <end position="142"/>
    </location>
</feature>
<dbReference type="InterPro" id="IPR001173">
    <property type="entry name" value="Glyco_trans_2-like"/>
</dbReference>
<proteinExistence type="predicted"/>
<dbReference type="RefSeq" id="WP_091679846.1">
    <property type="nucleotide sequence ID" value="NZ_FOKG01000041.1"/>
</dbReference>
<feature type="transmembrane region" description="Helical" evidence="2">
    <location>
        <begin position="580"/>
        <end position="601"/>
    </location>
</feature>
<feature type="transmembrane region" description="Helical" evidence="2">
    <location>
        <begin position="820"/>
        <end position="842"/>
    </location>
</feature>
<dbReference type="STRING" id="490629.SAMN05216266_1417"/>
<feature type="transmembrane region" description="Helical" evidence="2">
    <location>
        <begin position="685"/>
        <end position="703"/>
    </location>
</feature>
<accession>A0A1I1CQ73</accession>
<feature type="transmembrane region" description="Helical" evidence="2">
    <location>
        <begin position="494"/>
        <end position="517"/>
    </location>
</feature>
<keyword evidence="4" id="KW-0808">Transferase</keyword>
<feature type="compositionally biased region" description="Basic and acidic residues" evidence="1">
    <location>
        <begin position="167"/>
        <end position="180"/>
    </location>
</feature>
<evidence type="ECO:0000313" key="5">
    <source>
        <dbReference type="Proteomes" id="UP000243799"/>
    </source>
</evidence>
<dbReference type="PANTHER" id="PTHR43685">
    <property type="entry name" value="GLYCOSYLTRANSFERASE"/>
    <property type="match status" value="1"/>
</dbReference>
<feature type="compositionally biased region" description="Low complexity" evidence="1">
    <location>
        <begin position="415"/>
        <end position="430"/>
    </location>
</feature>
<keyword evidence="2" id="KW-1133">Transmembrane helix</keyword>
<protein>
    <submittedName>
        <fullName evidence="4">Glycosyltransferase, GT2 family</fullName>
    </submittedName>
</protein>
<feature type="transmembrane region" description="Helical" evidence="2">
    <location>
        <begin position="761"/>
        <end position="779"/>
    </location>
</feature>
<evidence type="ECO:0000313" key="4">
    <source>
        <dbReference type="EMBL" id="SFB64186.1"/>
    </source>
</evidence>
<dbReference type="Gene3D" id="3.90.550.10">
    <property type="entry name" value="Spore Coat Polysaccharide Biosynthesis Protein SpsA, Chain A"/>
    <property type="match status" value="1"/>
</dbReference>
<feature type="transmembrane region" description="Helical" evidence="2">
    <location>
        <begin position="661"/>
        <end position="679"/>
    </location>
</feature>
<keyword evidence="5" id="KW-1185">Reference proteome</keyword>
<feature type="transmembrane region" description="Helical" evidence="2">
    <location>
        <begin position="636"/>
        <end position="654"/>
    </location>
</feature>
<evidence type="ECO:0000256" key="2">
    <source>
        <dbReference type="SAM" id="Phobius"/>
    </source>
</evidence>
<feature type="region of interest" description="Disordered" evidence="1">
    <location>
        <begin position="163"/>
        <end position="184"/>
    </location>
</feature>